<reference evidence="1" key="2">
    <citation type="journal article" date="2023" name="IMA Fungus">
        <title>Comparative genomic study of the Penicillium genus elucidates a diverse pangenome and 15 lateral gene transfer events.</title>
        <authorList>
            <person name="Petersen C."/>
            <person name="Sorensen T."/>
            <person name="Nielsen M.R."/>
            <person name="Sondergaard T.E."/>
            <person name="Sorensen J.L."/>
            <person name="Fitzpatrick D.A."/>
            <person name="Frisvad J.C."/>
            <person name="Nielsen K.L."/>
        </authorList>
    </citation>
    <scope>NUCLEOTIDE SEQUENCE</scope>
    <source>
        <strain evidence="1">IBT 34128</strain>
    </source>
</reference>
<keyword evidence="2" id="KW-1185">Reference proteome</keyword>
<geneLocation type="mitochondrion" evidence="1"/>
<proteinExistence type="predicted"/>
<name>A0A9W9F781_9EURO</name>
<protein>
    <submittedName>
        <fullName evidence="1">Uncharacterized protein</fullName>
    </submittedName>
</protein>
<comment type="caution">
    <text evidence="1">The sequence shown here is derived from an EMBL/GenBank/DDBJ whole genome shotgun (WGS) entry which is preliminary data.</text>
</comment>
<evidence type="ECO:0000313" key="2">
    <source>
        <dbReference type="Proteomes" id="UP001141434"/>
    </source>
</evidence>
<keyword evidence="1" id="KW-0496">Mitochondrion</keyword>
<accession>A0A9W9F781</accession>
<dbReference type="EMBL" id="JAPMSZ010000008">
    <property type="protein sequence ID" value="KAJ5094880.1"/>
    <property type="molecule type" value="Genomic_DNA"/>
</dbReference>
<sequence length="8" mass="1004">MLIVIRLF</sequence>
<dbReference type="Proteomes" id="UP001141434">
    <property type="component" value="Unassembled WGS sequence"/>
</dbReference>
<gene>
    <name evidence="1" type="ORF">NUU61_005913</name>
</gene>
<organism evidence="1 2">
    <name type="scientific">Penicillium alfredii</name>
    <dbReference type="NCBI Taxonomy" id="1506179"/>
    <lineage>
        <taxon>Eukaryota</taxon>
        <taxon>Fungi</taxon>
        <taxon>Dikarya</taxon>
        <taxon>Ascomycota</taxon>
        <taxon>Pezizomycotina</taxon>
        <taxon>Eurotiomycetes</taxon>
        <taxon>Eurotiomycetidae</taxon>
        <taxon>Eurotiales</taxon>
        <taxon>Aspergillaceae</taxon>
        <taxon>Penicillium</taxon>
    </lineage>
</organism>
<evidence type="ECO:0000313" key="1">
    <source>
        <dbReference type="EMBL" id="KAJ5094880.1"/>
    </source>
</evidence>
<reference evidence="1" key="1">
    <citation type="submission" date="2022-11" db="EMBL/GenBank/DDBJ databases">
        <authorList>
            <person name="Petersen C."/>
        </authorList>
    </citation>
    <scope>NUCLEOTIDE SEQUENCE</scope>
    <source>
        <strain evidence="1">IBT 34128</strain>
    </source>
</reference>